<keyword evidence="1" id="KW-1133">Transmembrane helix</keyword>
<dbReference type="Proteomes" id="UP000271098">
    <property type="component" value="Unassembled WGS sequence"/>
</dbReference>
<evidence type="ECO:0000256" key="1">
    <source>
        <dbReference type="SAM" id="Phobius"/>
    </source>
</evidence>
<reference evidence="2 3" key="2">
    <citation type="submission" date="2018-11" db="EMBL/GenBank/DDBJ databases">
        <authorList>
            <consortium name="Pathogen Informatics"/>
        </authorList>
    </citation>
    <scope>NUCLEOTIDE SEQUENCE [LARGE SCALE GENOMIC DNA]</scope>
</reference>
<organism evidence="4">
    <name type="scientific">Gongylonema pulchrum</name>
    <dbReference type="NCBI Taxonomy" id="637853"/>
    <lineage>
        <taxon>Eukaryota</taxon>
        <taxon>Metazoa</taxon>
        <taxon>Ecdysozoa</taxon>
        <taxon>Nematoda</taxon>
        <taxon>Chromadorea</taxon>
        <taxon>Rhabditida</taxon>
        <taxon>Spirurina</taxon>
        <taxon>Spiruromorpha</taxon>
        <taxon>Spiruroidea</taxon>
        <taxon>Gongylonematidae</taxon>
        <taxon>Gongylonema</taxon>
    </lineage>
</organism>
<keyword evidence="1" id="KW-0472">Membrane</keyword>
<name>A0A183EXX4_9BILA</name>
<feature type="transmembrane region" description="Helical" evidence="1">
    <location>
        <begin position="29"/>
        <end position="47"/>
    </location>
</feature>
<dbReference type="WBParaSite" id="GPUH_0002584501-mRNA-1">
    <property type="protein sequence ID" value="GPUH_0002584501-mRNA-1"/>
    <property type="gene ID" value="GPUH_0002584501"/>
</dbReference>
<evidence type="ECO:0000313" key="2">
    <source>
        <dbReference type="EMBL" id="VDN44702.1"/>
    </source>
</evidence>
<dbReference type="EMBL" id="UYRT01106997">
    <property type="protein sequence ID" value="VDN44702.1"/>
    <property type="molecule type" value="Genomic_DNA"/>
</dbReference>
<keyword evidence="3" id="KW-1185">Reference proteome</keyword>
<evidence type="ECO:0000313" key="3">
    <source>
        <dbReference type="Proteomes" id="UP000271098"/>
    </source>
</evidence>
<protein>
    <submittedName>
        <fullName evidence="4">Secreted protein</fullName>
    </submittedName>
</protein>
<keyword evidence="1" id="KW-0812">Transmembrane</keyword>
<reference evidence="4" key="1">
    <citation type="submission" date="2016-06" db="UniProtKB">
        <authorList>
            <consortium name="WormBaseParasite"/>
        </authorList>
    </citation>
    <scope>IDENTIFICATION</scope>
</reference>
<accession>A0A183EXX4</accession>
<dbReference type="PROSITE" id="PS51257">
    <property type="entry name" value="PROKAR_LIPOPROTEIN"/>
    <property type="match status" value="1"/>
</dbReference>
<gene>
    <name evidence="2" type="ORF">GPUH_LOCUS25814</name>
</gene>
<dbReference type="AlphaFoldDB" id="A0A183EXX4"/>
<evidence type="ECO:0000313" key="4">
    <source>
        <dbReference type="WBParaSite" id="GPUH_0002584501-mRNA-1"/>
    </source>
</evidence>
<proteinExistence type="predicted"/>
<sequence>MWLDASRLVPVLASVAGCAGPSSRRVPTFVLWRSYICSVLVSLLLLCRKHIFGALLPLLFQLFTLTTSLAMDESDSGEHKEPGDSAGAGCNSMMRDPSQFLKLRPKKSILKVMLFPFLLFKRKTAWFFYGISLYS</sequence>